<name>A0ABT1G8Y6_9GAMM</name>
<feature type="transmembrane region" description="Helical" evidence="4">
    <location>
        <begin position="12"/>
        <end position="36"/>
    </location>
</feature>
<sequence length="413" mass="45756">MLTLILFREELLSAFGSFTSFQLVLVFALCLGILLLGFPSSRLGYVSFDRITQAGLIWLVGPVGSAVFNGLASLVFPFYIRKRTGQNRREALFRAMHNVGMIIFVIMAGGWAFSMSGGAYPVRSLEPGILLPVAATILAMQLANGFFVRVRYALTHARVAEPVDWFANTLEPAAALIGLLTVVIAVNTDQVTTLSYLFVLLALMFTVKWLSDSRQRLEEKVRERTAHIAAQNERLERAQARQQELVSALDRLSREDALTGLFNRRHIDDFLKQEKGRVDRYGGTLSVALLDLDHFKQINDQHSHQVGDEVLQEAARILQESARESDVIARYGGEEFLLVLSNTDLSGAQAVVERIRRAIAESPWEKIQAGVRLTVSGGVAELEVGGSLDKLLSLADQRLYEAKQAGRNRIIAA</sequence>
<dbReference type="InterPro" id="IPR029787">
    <property type="entry name" value="Nucleotide_cyclase"/>
</dbReference>
<keyword evidence="4" id="KW-1133">Transmembrane helix</keyword>
<dbReference type="Proteomes" id="UP001523550">
    <property type="component" value="Unassembled WGS sequence"/>
</dbReference>
<comment type="catalytic activity">
    <reaction evidence="2">
        <text>2 GTP = 3',3'-c-di-GMP + 2 diphosphate</text>
        <dbReference type="Rhea" id="RHEA:24898"/>
        <dbReference type="ChEBI" id="CHEBI:33019"/>
        <dbReference type="ChEBI" id="CHEBI:37565"/>
        <dbReference type="ChEBI" id="CHEBI:58805"/>
        <dbReference type="EC" id="2.7.7.65"/>
    </reaction>
</comment>
<dbReference type="Pfam" id="PF00990">
    <property type="entry name" value="GGDEF"/>
    <property type="match status" value="1"/>
</dbReference>
<evidence type="ECO:0000256" key="1">
    <source>
        <dbReference type="ARBA" id="ARBA00012528"/>
    </source>
</evidence>
<accession>A0ABT1G8Y6</accession>
<dbReference type="InterPro" id="IPR000160">
    <property type="entry name" value="GGDEF_dom"/>
</dbReference>
<evidence type="ECO:0000313" key="6">
    <source>
        <dbReference type="EMBL" id="MCP1727784.1"/>
    </source>
</evidence>
<dbReference type="CDD" id="cd01949">
    <property type="entry name" value="GGDEF"/>
    <property type="match status" value="1"/>
</dbReference>
<gene>
    <name evidence="6" type="ORF">J2T60_001784</name>
</gene>
<dbReference type="InterPro" id="IPR043128">
    <property type="entry name" value="Rev_trsase/Diguanyl_cyclase"/>
</dbReference>
<proteinExistence type="predicted"/>
<dbReference type="PANTHER" id="PTHR45138:SF9">
    <property type="entry name" value="DIGUANYLATE CYCLASE DGCM-RELATED"/>
    <property type="match status" value="1"/>
</dbReference>
<feature type="transmembrane region" description="Helical" evidence="4">
    <location>
        <begin position="92"/>
        <end position="113"/>
    </location>
</feature>
<dbReference type="SUPFAM" id="SSF55073">
    <property type="entry name" value="Nucleotide cyclase"/>
    <property type="match status" value="1"/>
</dbReference>
<evidence type="ECO:0000259" key="5">
    <source>
        <dbReference type="PROSITE" id="PS50887"/>
    </source>
</evidence>
<evidence type="ECO:0000256" key="2">
    <source>
        <dbReference type="ARBA" id="ARBA00034247"/>
    </source>
</evidence>
<keyword evidence="7" id="KW-1185">Reference proteome</keyword>
<evidence type="ECO:0000256" key="3">
    <source>
        <dbReference type="SAM" id="Coils"/>
    </source>
</evidence>
<dbReference type="InterPro" id="IPR050469">
    <property type="entry name" value="Diguanylate_Cyclase"/>
</dbReference>
<evidence type="ECO:0000256" key="4">
    <source>
        <dbReference type="SAM" id="Phobius"/>
    </source>
</evidence>
<organism evidence="6 7">
    <name type="scientific">Natronospira proteinivora</name>
    <dbReference type="NCBI Taxonomy" id="1807133"/>
    <lineage>
        <taxon>Bacteria</taxon>
        <taxon>Pseudomonadati</taxon>
        <taxon>Pseudomonadota</taxon>
        <taxon>Gammaproteobacteria</taxon>
        <taxon>Natronospirales</taxon>
        <taxon>Natronospiraceae</taxon>
        <taxon>Natronospira</taxon>
    </lineage>
</organism>
<feature type="transmembrane region" description="Helical" evidence="4">
    <location>
        <begin position="129"/>
        <end position="148"/>
    </location>
</feature>
<dbReference type="SMART" id="SM00267">
    <property type="entry name" value="GGDEF"/>
    <property type="match status" value="1"/>
</dbReference>
<dbReference type="EC" id="2.7.7.65" evidence="1"/>
<keyword evidence="4" id="KW-0812">Transmembrane</keyword>
<dbReference type="Gene3D" id="3.30.70.270">
    <property type="match status" value="1"/>
</dbReference>
<dbReference type="EMBL" id="JALJYF010000002">
    <property type="protein sequence ID" value="MCP1727784.1"/>
    <property type="molecule type" value="Genomic_DNA"/>
</dbReference>
<feature type="coiled-coil region" evidence="3">
    <location>
        <begin position="214"/>
        <end position="255"/>
    </location>
</feature>
<dbReference type="NCBIfam" id="TIGR00254">
    <property type="entry name" value="GGDEF"/>
    <property type="match status" value="1"/>
</dbReference>
<keyword evidence="3" id="KW-0175">Coiled coil</keyword>
<feature type="transmembrane region" description="Helical" evidence="4">
    <location>
        <begin position="169"/>
        <end position="187"/>
    </location>
</feature>
<comment type="caution">
    <text evidence="6">The sequence shown here is derived from an EMBL/GenBank/DDBJ whole genome shotgun (WGS) entry which is preliminary data.</text>
</comment>
<feature type="transmembrane region" description="Helical" evidence="4">
    <location>
        <begin position="193"/>
        <end position="210"/>
    </location>
</feature>
<dbReference type="PROSITE" id="PS50887">
    <property type="entry name" value="GGDEF"/>
    <property type="match status" value="1"/>
</dbReference>
<dbReference type="RefSeq" id="WP_253448567.1">
    <property type="nucleotide sequence ID" value="NZ_JALJYF010000002.1"/>
</dbReference>
<keyword evidence="4" id="KW-0472">Membrane</keyword>
<protein>
    <recommendedName>
        <fullName evidence="1">diguanylate cyclase</fullName>
        <ecNumber evidence="1">2.7.7.65</ecNumber>
    </recommendedName>
</protein>
<reference evidence="6 7" key="1">
    <citation type="submission" date="2022-03" db="EMBL/GenBank/DDBJ databases">
        <title>Genomic Encyclopedia of Type Strains, Phase III (KMG-III): the genomes of soil and plant-associated and newly described type strains.</title>
        <authorList>
            <person name="Whitman W."/>
        </authorList>
    </citation>
    <scope>NUCLEOTIDE SEQUENCE [LARGE SCALE GENOMIC DNA]</scope>
    <source>
        <strain evidence="6 7">BSker1</strain>
    </source>
</reference>
<feature type="transmembrane region" description="Helical" evidence="4">
    <location>
        <begin position="56"/>
        <end position="80"/>
    </location>
</feature>
<feature type="domain" description="GGDEF" evidence="5">
    <location>
        <begin position="283"/>
        <end position="413"/>
    </location>
</feature>
<evidence type="ECO:0000313" key="7">
    <source>
        <dbReference type="Proteomes" id="UP001523550"/>
    </source>
</evidence>
<dbReference type="PANTHER" id="PTHR45138">
    <property type="entry name" value="REGULATORY COMPONENTS OF SENSORY TRANSDUCTION SYSTEM"/>
    <property type="match status" value="1"/>
</dbReference>